<reference evidence="2" key="1">
    <citation type="submission" date="2022-03" db="EMBL/GenBank/DDBJ databases">
        <authorList>
            <person name="Alioto T."/>
            <person name="Alioto T."/>
            <person name="Gomez Garrido J."/>
        </authorList>
    </citation>
    <scope>NUCLEOTIDE SEQUENCE</scope>
</reference>
<dbReference type="Proteomes" id="UP001295444">
    <property type="component" value="Chromosome 12"/>
</dbReference>
<feature type="region of interest" description="Disordered" evidence="1">
    <location>
        <begin position="1"/>
        <end position="134"/>
    </location>
</feature>
<name>A0AAD1TFN1_PELCU</name>
<feature type="compositionally biased region" description="Basic and acidic residues" evidence="1">
    <location>
        <begin position="1"/>
        <end position="12"/>
    </location>
</feature>
<accession>A0AAD1TFN1</accession>
<sequence>MADATHAEDTERACNNLAPTTQSAHKLKPARYPQQPEGNSQQSIPTRHIPSVTRSGALTPAPRQAQNKQNMRKSRGHSKPVPALQGITLKAHKLTPPFQTSRGTGLPHNEPHTTHGRPHFNQHGRRRNTASTQR</sequence>
<feature type="compositionally biased region" description="Polar residues" evidence="1">
    <location>
        <begin position="36"/>
        <end position="45"/>
    </location>
</feature>
<evidence type="ECO:0000256" key="1">
    <source>
        <dbReference type="SAM" id="MobiDB-lite"/>
    </source>
</evidence>
<protein>
    <submittedName>
        <fullName evidence="2">Uncharacterized protein</fullName>
    </submittedName>
</protein>
<evidence type="ECO:0000313" key="2">
    <source>
        <dbReference type="EMBL" id="CAH2324102.1"/>
    </source>
</evidence>
<keyword evidence="3" id="KW-1185">Reference proteome</keyword>
<evidence type="ECO:0000313" key="3">
    <source>
        <dbReference type="Proteomes" id="UP001295444"/>
    </source>
</evidence>
<proteinExistence type="predicted"/>
<gene>
    <name evidence="2" type="ORF">PECUL_23A029914</name>
</gene>
<dbReference type="EMBL" id="OW240923">
    <property type="protein sequence ID" value="CAH2324102.1"/>
    <property type="molecule type" value="Genomic_DNA"/>
</dbReference>
<organism evidence="2 3">
    <name type="scientific">Pelobates cultripes</name>
    <name type="common">Western spadefoot toad</name>
    <dbReference type="NCBI Taxonomy" id="61616"/>
    <lineage>
        <taxon>Eukaryota</taxon>
        <taxon>Metazoa</taxon>
        <taxon>Chordata</taxon>
        <taxon>Craniata</taxon>
        <taxon>Vertebrata</taxon>
        <taxon>Euteleostomi</taxon>
        <taxon>Amphibia</taxon>
        <taxon>Batrachia</taxon>
        <taxon>Anura</taxon>
        <taxon>Pelobatoidea</taxon>
        <taxon>Pelobatidae</taxon>
        <taxon>Pelobates</taxon>
    </lineage>
</organism>
<dbReference type="AlphaFoldDB" id="A0AAD1TFN1"/>
<feature type="compositionally biased region" description="Basic residues" evidence="1">
    <location>
        <begin position="114"/>
        <end position="128"/>
    </location>
</feature>